<dbReference type="AlphaFoldDB" id="A0A1C0YCW4"/>
<sequence>MTRIYPKISEEYSLYTHSPQLLDEFNALVNLYLDELPPSTVFSHAPEDFLASIFNYWIQLIESDELRIAKVDILMMHGLSIDIHQQVVKHSLIQEFVTRYSNRHAAFILAYFLSNEIVELIHSLLPEHLKLNDCQLKELQHFYTLTNSDLQSAEMYQLFEFRRHISQLLHSNLHIRKLFYYTIYNATKKARLYYMKLQHVNPILIEHESN</sequence>
<protein>
    <submittedName>
        <fullName evidence="1">Uncharacterized protein</fullName>
    </submittedName>
</protein>
<accession>A0A1C0YCW4</accession>
<name>A0A1C0YCW4_9BACL</name>
<comment type="caution">
    <text evidence="1">The sequence shown here is derived from an EMBL/GenBank/DDBJ whole genome shotgun (WGS) entry which is preliminary data.</text>
</comment>
<evidence type="ECO:0000313" key="1">
    <source>
        <dbReference type="EMBL" id="OCS85026.1"/>
    </source>
</evidence>
<dbReference type="Proteomes" id="UP000093199">
    <property type="component" value="Unassembled WGS sequence"/>
</dbReference>
<dbReference type="EMBL" id="MASJ01000017">
    <property type="protein sequence ID" value="OCS85026.1"/>
    <property type="molecule type" value="Genomic_DNA"/>
</dbReference>
<gene>
    <name evidence="1" type="ORF">A6M13_14185</name>
</gene>
<dbReference type="OrthoDB" id="9855214at2"/>
<organism evidence="1 2">
    <name type="scientific">Caryophanon tenue</name>
    <dbReference type="NCBI Taxonomy" id="33978"/>
    <lineage>
        <taxon>Bacteria</taxon>
        <taxon>Bacillati</taxon>
        <taxon>Bacillota</taxon>
        <taxon>Bacilli</taxon>
        <taxon>Bacillales</taxon>
        <taxon>Caryophanaceae</taxon>
        <taxon>Caryophanon</taxon>
    </lineage>
</organism>
<reference evidence="1 2" key="1">
    <citation type="submission" date="2016-07" db="EMBL/GenBank/DDBJ databases">
        <title>Caryophanon tenue genome sequencing.</title>
        <authorList>
            <person name="Verma A."/>
            <person name="Pal Y."/>
            <person name="Krishnamurthi S."/>
        </authorList>
    </citation>
    <scope>NUCLEOTIDE SEQUENCE [LARGE SCALE GENOMIC DNA]</scope>
    <source>
        <strain evidence="1 2">DSM 14152</strain>
    </source>
</reference>
<dbReference type="RefSeq" id="WP_066545267.1">
    <property type="nucleotide sequence ID" value="NZ_MASJ01000017.1"/>
</dbReference>
<keyword evidence="2" id="KW-1185">Reference proteome</keyword>
<evidence type="ECO:0000313" key="2">
    <source>
        <dbReference type="Proteomes" id="UP000093199"/>
    </source>
</evidence>
<proteinExistence type="predicted"/>